<evidence type="ECO:0000313" key="3">
    <source>
        <dbReference type="Proteomes" id="UP001500879"/>
    </source>
</evidence>
<evidence type="ECO:0000313" key="2">
    <source>
        <dbReference type="EMBL" id="GAA0416252.1"/>
    </source>
</evidence>
<keyword evidence="3" id="KW-1185">Reference proteome</keyword>
<keyword evidence="1" id="KW-0472">Membrane</keyword>
<dbReference type="RefSeq" id="WP_344026659.1">
    <property type="nucleotide sequence ID" value="NZ_BAAABX010000048.1"/>
</dbReference>
<proteinExistence type="predicted"/>
<dbReference type="Proteomes" id="UP001500879">
    <property type="component" value="Unassembled WGS sequence"/>
</dbReference>
<name>A0ABN0YWX5_9ACTN</name>
<organism evidence="2 3">
    <name type="scientific">Streptomyces luteireticuli</name>
    <dbReference type="NCBI Taxonomy" id="173858"/>
    <lineage>
        <taxon>Bacteria</taxon>
        <taxon>Bacillati</taxon>
        <taxon>Actinomycetota</taxon>
        <taxon>Actinomycetes</taxon>
        <taxon>Kitasatosporales</taxon>
        <taxon>Streptomycetaceae</taxon>
        <taxon>Streptomyces</taxon>
    </lineage>
</organism>
<protein>
    <submittedName>
        <fullName evidence="2">Uncharacterized protein</fullName>
    </submittedName>
</protein>
<keyword evidence="1" id="KW-0812">Transmembrane</keyword>
<dbReference type="EMBL" id="BAAABX010000048">
    <property type="protein sequence ID" value="GAA0416252.1"/>
    <property type="molecule type" value="Genomic_DNA"/>
</dbReference>
<gene>
    <name evidence="2" type="ORF">GCM10010357_42060</name>
</gene>
<evidence type="ECO:0000256" key="1">
    <source>
        <dbReference type="SAM" id="Phobius"/>
    </source>
</evidence>
<feature type="transmembrane region" description="Helical" evidence="1">
    <location>
        <begin position="6"/>
        <end position="29"/>
    </location>
</feature>
<accession>A0ABN0YWX5</accession>
<reference evidence="2 3" key="1">
    <citation type="journal article" date="2019" name="Int. J. Syst. Evol. Microbiol.">
        <title>The Global Catalogue of Microorganisms (GCM) 10K type strain sequencing project: providing services to taxonomists for standard genome sequencing and annotation.</title>
        <authorList>
            <consortium name="The Broad Institute Genomics Platform"/>
            <consortium name="The Broad Institute Genome Sequencing Center for Infectious Disease"/>
            <person name="Wu L."/>
            <person name="Ma J."/>
        </authorList>
    </citation>
    <scope>NUCLEOTIDE SEQUENCE [LARGE SCALE GENOMIC DNA]</scope>
    <source>
        <strain evidence="2 3">JCM 4788</strain>
    </source>
</reference>
<sequence>MVRDAFAHAFAVTTAGAVLLTAAGTWWALRRAGTPLPRHAVPPREDPPMLWPLPKSPTGDCVPRQFPVADGPAFDAEDARRLASVVTRARHALVGAPPLPTTAHDGPSARLVAGNCAFAHCALLLFPSRLGAAMEHLTHQGLVPSAPVPSVVVRRRLGDRYGVPAADCDVWITRLHLTAGDRGNALPAVEVFLFPRTAPALDHRIVESERLRRFEDHTALQVHRPTRTLMEELFDAWCGDGGLLWEGGGYSPHEGQDGSTVLYFVRDRGPDPVPAALERWELNCPGDFRTFLADRPVDTAAVARAYGRFGQ</sequence>
<keyword evidence="1" id="KW-1133">Transmembrane helix</keyword>
<comment type="caution">
    <text evidence="2">The sequence shown here is derived from an EMBL/GenBank/DDBJ whole genome shotgun (WGS) entry which is preliminary data.</text>
</comment>